<evidence type="ECO:0000313" key="1">
    <source>
        <dbReference type="EMBL" id="WAR18082.1"/>
    </source>
</evidence>
<organism evidence="1 2">
    <name type="scientific">Mya arenaria</name>
    <name type="common">Soft-shell clam</name>
    <dbReference type="NCBI Taxonomy" id="6604"/>
    <lineage>
        <taxon>Eukaryota</taxon>
        <taxon>Metazoa</taxon>
        <taxon>Spiralia</taxon>
        <taxon>Lophotrochozoa</taxon>
        <taxon>Mollusca</taxon>
        <taxon>Bivalvia</taxon>
        <taxon>Autobranchia</taxon>
        <taxon>Heteroconchia</taxon>
        <taxon>Euheterodonta</taxon>
        <taxon>Imparidentia</taxon>
        <taxon>Neoheterodontei</taxon>
        <taxon>Myida</taxon>
        <taxon>Myoidea</taxon>
        <taxon>Myidae</taxon>
        <taxon>Mya</taxon>
    </lineage>
</organism>
<name>A0ABY7F7B2_MYAAR</name>
<dbReference type="Proteomes" id="UP001164746">
    <property type="component" value="Chromosome 10"/>
</dbReference>
<gene>
    <name evidence="1" type="ORF">MAR_032676</name>
</gene>
<reference evidence="1" key="1">
    <citation type="submission" date="2022-11" db="EMBL/GenBank/DDBJ databases">
        <title>Centuries of genome instability and evolution in soft-shell clam transmissible cancer (bioRxiv).</title>
        <authorList>
            <person name="Hart S.F.M."/>
            <person name="Yonemitsu M.A."/>
            <person name="Giersch R.M."/>
            <person name="Beal B.F."/>
            <person name="Arriagada G."/>
            <person name="Davis B.W."/>
            <person name="Ostrander E.A."/>
            <person name="Goff S.P."/>
            <person name="Metzger M.J."/>
        </authorList>
    </citation>
    <scope>NUCLEOTIDE SEQUENCE</scope>
    <source>
        <strain evidence="1">MELC-2E11</strain>
        <tissue evidence="1">Siphon/mantle</tissue>
    </source>
</reference>
<keyword evidence="2" id="KW-1185">Reference proteome</keyword>
<protein>
    <submittedName>
        <fullName evidence="1">Uncharacterized protein</fullName>
    </submittedName>
</protein>
<dbReference type="EMBL" id="CP111021">
    <property type="protein sequence ID" value="WAR18082.1"/>
    <property type="molecule type" value="Genomic_DNA"/>
</dbReference>
<evidence type="ECO:0000313" key="2">
    <source>
        <dbReference type="Proteomes" id="UP001164746"/>
    </source>
</evidence>
<accession>A0ABY7F7B2</accession>
<sequence>MAILMQMSSYDPLNLFSENIHNLSPNRQNVDKLDVSFASLQLEDKDVDEDLQGISKMYVAATDEPYIAREIEGLDTIPLERSMCDNQDDNDAVNSTIDDSLILRVHSDNEDDTDTRCLANEDKSTMVTETTVSRQEDQIRKENKMLLKLDFQHYKPPPLLSRHPTPAIGRDDDIQKLKEILDDVLSKTDSTKDTSHKILFAPDHKIAVNLMKLIYFNLYISA</sequence>
<proteinExistence type="predicted"/>